<name>A0AAV5MAA8_9ROSI</name>
<proteinExistence type="predicted"/>
<dbReference type="AlphaFoldDB" id="A0AAV5MAA8"/>
<keyword evidence="2" id="KW-1185">Reference proteome</keyword>
<gene>
    <name evidence="1" type="ORF">SLEP1_g53759</name>
</gene>
<protein>
    <submittedName>
        <fullName evidence="1">Uncharacterized protein</fullName>
    </submittedName>
</protein>
<evidence type="ECO:0000313" key="1">
    <source>
        <dbReference type="EMBL" id="GKV46793.1"/>
    </source>
</evidence>
<organism evidence="1 2">
    <name type="scientific">Rubroshorea leprosula</name>
    <dbReference type="NCBI Taxonomy" id="152421"/>
    <lineage>
        <taxon>Eukaryota</taxon>
        <taxon>Viridiplantae</taxon>
        <taxon>Streptophyta</taxon>
        <taxon>Embryophyta</taxon>
        <taxon>Tracheophyta</taxon>
        <taxon>Spermatophyta</taxon>
        <taxon>Magnoliopsida</taxon>
        <taxon>eudicotyledons</taxon>
        <taxon>Gunneridae</taxon>
        <taxon>Pentapetalae</taxon>
        <taxon>rosids</taxon>
        <taxon>malvids</taxon>
        <taxon>Malvales</taxon>
        <taxon>Dipterocarpaceae</taxon>
        <taxon>Rubroshorea</taxon>
    </lineage>
</organism>
<accession>A0AAV5MAA8</accession>
<sequence>MPSLALNLIVTTTPSPCYPTTLAAHLQLSSKAATGSSQPGSHRGTVSSAHHCKSAFCFRVASSSATLPRSDNNGNFFNLFEELEENDNENDESEEVISST</sequence>
<evidence type="ECO:0000313" key="2">
    <source>
        <dbReference type="Proteomes" id="UP001054252"/>
    </source>
</evidence>
<comment type="caution">
    <text evidence="1">The sequence shown here is derived from an EMBL/GenBank/DDBJ whole genome shotgun (WGS) entry which is preliminary data.</text>
</comment>
<reference evidence="1 2" key="1">
    <citation type="journal article" date="2021" name="Commun. Biol.">
        <title>The genome of Shorea leprosula (Dipterocarpaceae) highlights the ecological relevance of drought in aseasonal tropical rainforests.</title>
        <authorList>
            <person name="Ng K.K.S."/>
            <person name="Kobayashi M.J."/>
            <person name="Fawcett J.A."/>
            <person name="Hatakeyama M."/>
            <person name="Paape T."/>
            <person name="Ng C.H."/>
            <person name="Ang C.C."/>
            <person name="Tnah L.H."/>
            <person name="Lee C.T."/>
            <person name="Nishiyama T."/>
            <person name="Sese J."/>
            <person name="O'Brien M.J."/>
            <person name="Copetti D."/>
            <person name="Mohd Noor M.I."/>
            <person name="Ong R.C."/>
            <person name="Putra M."/>
            <person name="Sireger I.Z."/>
            <person name="Indrioko S."/>
            <person name="Kosugi Y."/>
            <person name="Izuno A."/>
            <person name="Isagi Y."/>
            <person name="Lee S.L."/>
            <person name="Shimizu K.K."/>
        </authorList>
    </citation>
    <scope>NUCLEOTIDE SEQUENCE [LARGE SCALE GENOMIC DNA]</scope>
    <source>
        <strain evidence="1">214</strain>
    </source>
</reference>
<dbReference type="Proteomes" id="UP001054252">
    <property type="component" value="Unassembled WGS sequence"/>
</dbReference>
<dbReference type="EMBL" id="BPVZ01000216">
    <property type="protein sequence ID" value="GKV46793.1"/>
    <property type="molecule type" value="Genomic_DNA"/>
</dbReference>